<dbReference type="GO" id="GO:0005436">
    <property type="term" value="F:sodium:phosphate symporter activity"/>
    <property type="evidence" value="ECO:0007669"/>
    <property type="project" value="InterPro"/>
</dbReference>
<dbReference type="EMBL" id="UINC01010775">
    <property type="protein sequence ID" value="SVA47812.1"/>
    <property type="molecule type" value="Genomic_DNA"/>
</dbReference>
<feature type="transmembrane region" description="Helical" evidence="6">
    <location>
        <begin position="318"/>
        <end position="339"/>
    </location>
</feature>
<feature type="transmembrane region" description="Helical" evidence="6">
    <location>
        <begin position="104"/>
        <end position="126"/>
    </location>
</feature>
<evidence type="ECO:0000256" key="1">
    <source>
        <dbReference type="ARBA" id="ARBA00004651"/>
    </source>
</evidence>
<evidence type="ECO:0008006" key="8">
    <source>
        <dbReference type="Google" id="ProtNLM"/>
    </source>
</evidence>
<evidence type="ECO:0000256" key="4">
    <source>
        <dbReference type="ARBA" id="ARBA00022989"/>
    </source>
</evidence>
<feature type="transmembrane region" description="Helical" evidence="6">
    <location>
        <begin position="165"/>
        <end position="182"/>
    </location>
</feature>
<name>A0A381W5Q1_9ZZZZ</name>
<dbReference type="Pfam" id="PF02690">
    <property type="entry name" value="Na_Pi_cotrans"/>
    <property type="match status" value="1"/>
</dbReference>
<evidence type="ECO:0000256" key="6">
    <source>
        <dbReference type="SAM" id="Phobius"/>
    </source>
</evidence>
<accession>A0A381W5Q1</accession>
<keyword evidence="5 6" id="KW-0472">Membrane</keyword>
<dbReference type="InterPro" id="IPR003841">
    <property type="entry name" value="Na/Pi_transpt"/>
</dbReference>
<dbReference type="NCBIfam" id="TIGR00704">
    <property type="entry name" value="NaPi_cotrn_rel"/>
    <property type="match status" value="1"/>
</dbReference>
<comment type="subcellular location">
    <subcellularLocation>
        <location evidence="1">Cell membrane</location>
        <topology evidence="1">Multi-pass membrane protein</topology>
    </subcellularLocation>
</comment>
<dbReference type="PANTHER" id="PTHR10010:SF46">
    <property type="entry name" value="SODIUM-DEPENDENT PHOSPHATE TRANSPORT PROTEIN 2B"/>
    <property type="match status" value="1"/>
</dbReference>
<evidence type="ECO:0000256" key="3">
    <source>
        <dbReference type="ARBA" id="ARBA00022692"/>
    </source>
</evidence>
<dbReference type="GO" id="GO:0005886">
    <property type="term" value="C:plasma membrane"/>
    <property type="evidence" value="ECO:0007669"/>
    <property type="project" value="UniProtKB-SubCell"/>
</dbReference>
<keyword evidence="4 6" id="KW-1133">Transmembrane helix</keyword>
<evidence type="ECO:0000313" key="7">
    <source>
        <dbReference type="EMBL" id="SVA47812.1"/>
    </source>
</evidence>
<feature type="transmembrane region" description="Helical" evidence="6">
    <location>
        <begin position="39"/>
        <end position="59"/>
    </location>
</feature>
<reference evidence="7" key="1">
    <citation type="submission" date="2018-05" db="EMBL/GenBank/DDBJ databases">
        <authorList>
            <person name="Lanie J.A."/>
            <person name="Ng W.-L."/>
            <person name="Kazmierczak K.M."/>
            <person name="Andrzejewski T.M."/>
            <person name="Davidsen T.M."/>
            <person name="Wayne K.J."/>
            <person name="Tettelin H."/>
            <person name="Glass J.I."/>
            <person name="Rusch D."/>
            <person name="Podicherti R."/>
            <person name="Tsui H.-C.T."/>
            <person name="Winkler M.E."/>
        </authorList>
    </citation>
    <scope>NUCLEOTIDE SEQUENCE</scope>
</reference>
<dbReference type="InterPro" id="IPR004633">
    <property type="entry name" value="NaPi_cotrn-rel/YqeW-like"/>
</dbReference>
<protein>
    <recommendedName>
        <fullName evidence="8">PhoU domain-containing protein</fullName>
    </recommendedName>
</protein>
<organism evidence="7">
    <name type="scientific">marine metagenome</name>
    <dbReference type="NCBI Taxonomy" id="408172"/>
    <lineage>
        <taxon>unclassified sequences</taxon>
        <taxon>metagenomes</taxon>
        <taxon>ecological metagenomes</taxon>
    </lineage>
</organism>
<sequence length="592" mass="64461">MKYYLHSFTNRTVLILALLGLSTLLYAGADTTGNSVNWILLITSLFGGLGMFLYGMEMMSDSMKVTAGNKMRTILEKLTSNRFLAVGVGAFVTMVIQSSSATTVMLVSFVNSGLLSFAQGLGVILGSNIGSTVTAQIVAFKITDYALALIAIGAIMSLFSKKDTAKNIGFVILGFGLLFYGMKVMSDTMKPLRSNPTFNSILVSFENPFMGILAGAVFTALIQSSSATTGIVITLASGGSITLEAGIPLIFGANIGTCVTALLAGLNASREAKRVAIAHVTFNVIGVAVFCFWIPTFADMIAQTSDNVPRQIANAHTIFNIIATVIFIPFTTIIADLIIRFFPDKEEVRNIEKAAVLNLDESVLRYPAAAISNTQAEIRGVVGLMERVIGSMVNPFISDELTGDVEDPDQDFQKGLHVRLDKIGQLNQSILDYLVKISNEELNENQSREIFTLVSVVNYLDSIRSAVEMRYSNLMGKKETLEGEFSEDGQNDLAAYHLKMIKQLSRIGKFFKKYDPKKAEKIVAKGEKYKGLEEKYRLAHINRASAGKTGSSVADHLHLELMDLLKEISVFIDLIASSLLQLQTIDEELTSS</sequence>
<feature type="transmembrane region" description="Helical" evidence="6">
    <location>
        <begin position="138"/>
        <end position="159"/>
    </location>
</feature>
<evidence type="ECO:0000256" key="5">
    <source>
        <dbReference type="ARBA" id="ARBA00023136"/>
    </source>
</evidence>
<feature type="transmembrane region" description="Helical" evidence="6">
    <location>
        <begin position="209"/>
        <end position="233"/>
    </location>
</feature>
<feature type="transmembrane region" description="Helical" evidence="6">
    <location>
        <begin position="245"/>
        <end position="264"/>
    </location>
</feature>
<dbReference type="PANTHER" id="PTHR10010">
    <property type="entry name" value="SOLUTE CARRIER FAMILY 34 SODIUM PHOSPHATE , MEMBER 2-RELATED"/>
    <property type="match status" value="1"/>
</dbReference>
<dbReference type="SUPFAM" id="SSF109755">
    <property type="entry name" value="PhoU-like"/>
    <property type="match status" value="1"/>
</dbReference>
<evidence type="ECO:0000256" key="2">
    <source>
        <dbReference type="ARBA" id="ARBA00022475"/>
    </source>
</evidence>
<keyword evidence="3 6" id="KW-0812">Transmembrane</keyword>
<dbReference type="GO" id="GO:0044341">
    <property type="term" value="P:sodium-dependent phosphate transport"/>
    <property type="evidence" value="ECO:0007669"/>
    <property type="project" value="InterPro"/>
</dbReference>
<feature type="transmembrane region" description="Helical" evidence="6">
    <location>
        <begin position="80"/>
        <end position="98"/>
    </location>
</feature>
<dbReference type="InterPro" id="IPR038078">
    <property type="entry name" value="PhoU-like_sf"/>
</dbReference>
<feature type="transmembrane region" description="Helical" evidence="6">
    <location>
        <begin position="276"/>
        <end position="298"/>
    </location>
</feature>
<dbReference type="Gene3D" id="1.20.58.220">
    <property type="entry name" value="Phosphate transport system protein phou homolog 2, domain 2"/>
    <property type="match status" value="1"/>
</dbReference>
<dbReference type="NCBIfam" id="NF037997">
    <property type="entry name" value="Na_Pi_symport"/>
    <property type="match status" value="1"/>
</dbReference>
<dbReference type="AlphaFoldDB" id="A0A381W5Q1"/>
<gene>
    <name evidence="7" type="ORF">METZ01_LOCUS100666</name>
</gene>
<proteinExistence type="predicted"/>
<keyword evidence="2" id="KW-1003">Cell membrane</keyword>